<dbReference type="Gene3D" id="1.20.120.30">
    <property type="entry name" value="Aspartate receptor, ligand-binding domain"/>
    <property type="match status" value="1"/>
</dbReference>
<keyword evidence="9 11" id="KW-0807">Transducer</keyword>
<organism evidence="16 17">
    <name type="scientific">Paraburkholderia caffeinilytica</name>
    <dbReference type="NCBI Taxonomy" id="1761016"/>
    <lineage>
        <taxon>Bacteria</taxon>
        <taxon>Pseudomonadati</taxon>
        <taxon>Pseudomonadota</taxon>
        <taxon>Betaproteobacteria</taxon>
        <taxon>Burkholderiales</taxon>
        <taxon>Burkholderiaceae</taxon>
        <taxon>Paraburkholderia</taxon>
    </lineage>
</organism>
<evidence type="ECO:0000313" key="17">
    <source>
        <dbReference type="Proteomes" id="UP000602004"/>
    </source>
</evidence>
<evidence type="ECO:0000256" key="10">
    <source>
        <dbReference type="ARBA" id="ARBA00029447"/>
    </source>
</evidence>
<dbReference type="PROSITE" id="PS50111">
    <property type="entry name" value="CHEMOTAXIS_TRANSDUC_2"/>
    <property type="match status" value="1"/>
</dbReference>
<evidence type="ECO:0000256" key="7">
    <source>
        <dbReference type="ARBA" id="ARBA00022989"/>
    </source>
</evidence>
<comment type="similarity">
    <text evidence="10">Belongs to the methyl-accepting chemotaxis (MCP) protein family.</text>
</comment>
<dbReference type="SMART" id="SM00319">
    <property type="entry name" value="TarH"/>
    <property type="match status" value="1"/>
</dbReference>
<keyword evidence="5" id="KW-0997">Cell inner membrane</keyword>
<evidence type="ECO:0000256" key="9">
    <source>
        <dbReference type="ARBA" id="ARBA00023224"/>
    </source>
</evidence>
<dbReference type="EMBL" id="BMHL01000002">
    <property type="protein sequence ID" value="GGC26142.1"/>
    <property type="molecule type" value="Genomic_DNA"/>
</dbReference>
<evidence type="ECO:0000256" key="13">
    <source>
        <dbReference type="SAM" id="Phobius"/>
    </source>
</evidence>
<dbReference type="SUPFAM" id="SSF58104">
    <property type="entry name" value="Methyl-accepting chemotaxis protein (MCP) signaling domain"/>
    <property type="match status" value="1"/>
</dbReference>
<evidence type="ECO:0000256" key="1">
    <source>
        <dbReference type="ARBA" id="ARBA00004429"/>
    </source>
</evidence>
<dbReference type="PROSITE" id="PS50885">
    <property type="entry name" value="HAMP"/>
    <property type="match status" value="1"/>
</dbReference>
<dbReference type="PANTHER" id="PTHR43531:SF14">
    <property type="entry name" value="METHYL-ACCEPTING CHEMOTAXIS PROTEIN I-RELATED"/>
    <property type="match status" value="1"/>
</dbReference>
<name>A0ABQ1LLC1_9BURK</name>
<dbReference type="PRINTS" id="PR00260">
    <property type="entry name" value="CHEMTRNSDUCR"/>
</dbReference>
<evidence type="ECO:0000256" key="4">
    <source>
        <dbReference type="ARBA" id="ARBA00022500"/>
    </source>
</evidence>
<accession>A0ABQ1LLC1</accession>
<keyword evidence="2" id="KW-1003">Cell membrane</keyword>
<keyword evidence="17" id="KW-1185">Reference proteome</keyword>
<keyword evidence="7 13" id="KW-1133">Transmembrane helix</keyword>
<keyword evidence="12" id="KW-0175">Coiled coil</keyword>
<feature type="transmembrane region" description="Helical" evidence="13">
    <location>
        <begin position="189"/>
        <end position="209"/>
    </location>
</feature>
<feature type="coiled-coil region" evidence="12">
    <location>
        <begin position="468"/>
        <end position="495"/>
    </location>
</feature>
<evidence type="ECO:0000256" key="2">
    <source>
        <dbReference type="ARBA" id="ARBA00022475"/>
    </source>
</evidence>
<dbReference type="PANTHER" id="PTHR43531">
    <property type="entry name" value="PROTEIN ICFG"/>
    <property type="match status" value="1"/>
</dbReference>
<dbReference type="InterPro" id="IPR004089">
    <property type="entry name" value="MCPsignal_dom"/>
</dbReference>
<keyword evidence="6 13" id="KW-0812">Transmembrane</keyword>
<feature type="domain" description="Methyl-accepting transducer" evidence="14">
    <location>
        <begin position="268"/>
        <end position="497"/>
    </location>
</feature>
<dbReference type="InterPro" id="IPR035440">
    <property type="entry name" value="4HB_MCP_dom_sf"/>
</dbReference>
<evidence type="ECO:0000256" key="11">
    <source>
        <dbReference type="PROSITE-ProRule" id="PRU00284"/>
    </source>
</evidence>
<evidence type="ECO:0000256" key="5">
    <source>
        <dbReference type="ARBA" id="ARBA00022519"/>
    </source>
</evidence>
<feature type="domain" description="HAMP" evidence="15">
    <location>
        <begin position="211"/>
        <end position="263"/>
    </location>
</feature>
<dbReference type="Pfam" id="PF00015">
    <property type="entry name" value="MCPsignal"/>
    <property type="match status" value="1"/>
</dbReference>
<evidence type="ECO:0000313" key="16">
    <source>
        <dbReference type="EMBL" id="GGC26142.1"/>
    </source>
</evidence>
<sequence length="513" mass="54713">MFSSIKLSSFMLALLATFVLFQIIVQGLGFSSMGGTRDDIARLTNLSIRQGGALNATTRDLMDARINLARAATRVAHGSAEPVEIVKHAKEQLTQADGDFASFVSEASGDGESQSRSVALQQQFRTLRQALGELVGFLDANNLQAYLDQPTQKYQDAFITEQHRYADFVAHEADASLKSLDLRYGRFRVTGFLMLAIMLLLSVLVSVVLGRAMSKPLRETERLFQAISNGRLNNQVTTSGFKEISRLQVDLGVMQSSVAKMVASVREASDSIHLGTNEIATGNTELSARTEEQAASLQQTAASMDELTSTVRQTAEHAAEVSRLAAVALQEAEAGNDVVGAVVERMNGIAGSSHRIVEIITVIDGIAFQTNILALNAAVEAARAGDQGRGFAVVASEVRGLAQRTAVAAREIKQLIEGSVEQARGGVDLVERAGVAIGAVSKSISRVTTMIGEISGATGEQSAGIAQINRAVTEMDRMTQKNAALVEQAAAAAQELHEQTRHLASAVATFELL</sequence>
<keyword evidence="8 13" id="KW-0472">Membrane</keyword>
<dbReference type="SMART" id="SM00283">
    <property type="entry name" value="MA"/>
    <property type="match status" value="1"/>
</dbReference>
<protein>
    <submittedName>
        <fullName evidence="16">Methyl-accepting chemotaxis protein</fullName>
    </submittedName>
</protein>
<dbReference type="InterPro" id="IPR004090">
    <property type="entry name" value="Chemotax_Me-accpt_rcpt"/>
</dbReference>
<evidence type="ECO:0000256" key="12">
    <source>
        <dbReference type="SAM" id="Coils"/>
    </source>
</evidence>
<evidence type="ECO:0000256" key="8">
    <source>
        <dbReference type="ARBA" id="ARBA00023136"/>
    </source>
</evidence>
<dbReference type="CDD" id="cd19407">
    <property type="entry name" value="Tar_Tsr_sensor"/>
    <property type="match status" value="1"/>
</dbReference>
<dbReference type="CDD" id="cd11386">
    <property type="entry name" value="MCP_signal"/>
    <property type="match status" value="1"/>
</dbReference>
<evidence type="ECO:0000259" key="15">
    <source>
        <dbReference type="PROSITE" id="PS50885"/>
    </source>
</evidence>
<dbReference type="InterPro" id="IPR003660">
    <property type="entry name" value="HAMP_dom"/>
</dbReference>
<dbReference type="InterPro" id="IPR003122">
    <property type="entry name" value="Tar_rcpt_lig-bd"/>
</dbReference>
<reference evidence="17" key="1">
    <citation type="journal article" date="2019" name="Int. J. Syst. Evol. Microbiol.">
        <title>The Global Catalogue of Microorganisms (GCM) 10K type strain sequencing project: providing services to taxonomists for standard genome sequencing and annotation.</title>
        <authorList>
            <consortium name="The Broad Institute Genomics Platform"/>
            <consortium name="The Broad Institute Genome Sequencing Center for Infectious Disease"/>
            <person name="Wu L."/>
            <person name="Ma J."/>
        </authorList>
    </citation>
    <scope>NUCLEOTIDE SEQUENCE [LARGE SCALE GENOMIC DNA]</scope>
    <source>
        <strain evidence="17">CGMCC 1.15103</strain>
    </source>
</reference>
<comment type="caution">
    <text evidence="16">The sequence shown here is derived from an EMBL/GenBank/DDBJ whole genome shotgun (WGS) entry which is preliminary data.</text>
</comment>
<dbReference type="InterPro" id="IPR051310">
    <property type="entry name" value="MCP_chemotaxis"/>
</dbReference>
<evidence type="ECO:0000256" key="6">
    <source>
        <dbReference type="ARBA" id="ARBA00022692"/>
    </source>
</evidence>
<evidence type="ECO:0000256" key="3">
    <source>
        <dbReference type="ARBA" id="ARBA00022481"/>
    </source>
</evidence>
<gene>
    <name evidence="16" type="ORF">GCM10011400_10690</name>
</gene>
<dbReference type="SUPFAM" id="SSF47170">
    <property type="entry name" value="Aspartate receptor, ligand-binding domain"/>
    <property type="match status" value="1"/>
</dbReference>
<comment type="subcellular location">
    <subcellularLocation>
        <location evidence="1">Cell inner membrane</location>
        <topology evidence="1">Multi-pass membrane protein</topology>
    </subcellularLocation>
</comment>
<proteinExistence type="inferred from homology"/>
<dbReference type="Gene3D" id="1.10.287.950">
    <property type="entry name" value="Methyl-accepting chemotaxis protein"/>
    <property type="match status" value="1"/>
</dbReference>
<dbReference type="Proteomes" id="UP000602004">
    <property type="component" value="Unassembled WGS sequence"/>
</dbReference>
<evidence type="ECO:0000259" key="14">
    <source>
        <dbReference type="PROSITE" id="PS50111"/>
    </source>
</evidence>
<keyword evidence="3" id="KW-0488">Methylation</keyword>
<dbReference type="Pfam" id="PF02203">
    <property type="entry name" value="TarH"/>
    <property type="match status" value="1"/>
</dbReference>
<keyword evidence="4" id="KW-0145">Chemotaxis</keyword>